<organism evidence="1">
    <name type="scientific">human gut metagenome</name>
    <dbReference type="NCBI Taxonomy" id="408170"/>
    <lineage>
        <taxon>unclassified sequences</taxon>
        <taxon>metagenomes</taxon>
        <taxon>organismal metagenomes</taxon>
    </lineage>
</organism>
<proteinExistence type="predicted"/>
<dbReference type="EMBL" id="AJWZ01010120">
    <property type="protein sequence ID" value="EKC49371.1"/>
    <property type="molecule type" value="Genomic_DNA"/>
</dbReference>
<feature type="non-terminal residue" evidence="1">
    <location>
        <position position="1"/>
    </location>
</feature>
<comment type="caution">
    <text evidence="1">The sequence shown here is derived from an EMBL/GenBank/DDBJ whole genome shotgun (WGS) entry which is preliminary data.</text>
</comment>
<dbReference type="AlphaFoldDB" id="K1SQ16"/>
<accession>K1SQ16</accession>
<protein>
    <submittedName>
        <fullName evidence="1">Uncharacterized protein</fullName>
    </submittedName>
</protein>
<sequence length="64" mass="6957">TVRALKPDNVGRTVSLGVSYTPTWDPTQSKLLLINGTDSNHIAWPDSGNTPELIVIEQVDPTNI</sequence>
<evidence type="ECO:0000313" key="1">
    <source>
        <dbReference type="EMBL" id="EKC49371.1"/>
    </source>
</evidence>
<gene>
    <name evidence="1" type="ORF">OBE_14675</name>
</gene>
<name>K1SQ16_9ZZZZ</name>
<reference evidence="1" key="1">
    <citation type="journal article" date="2013" name="Environ. Microbiol.">
        <title>Microbiota from the distal guts of lean and obese adolescents exhibit partial functional redundancy besides clear differences in community structure.</title>
        <authorList>
            <person name="Ferrer M."/>
            <person name="Ruiz A."/>
            <person name="Lanza F."/>
            <person name="Haange S.B."/>
            <person name="Oberbach A."/>
            <person name="Till H."/>
            <person name="Bargiela R."/>
            <person name="Campoy C."/>
            <person name="Segura M.T."/>
            <person name="Richter M."/>
            <person name="von Bergen M."/>
            <person name="Seifert J."/>
            <person name="Suarez A."/>
        </authorList>
    </citation>
    <scope>NUCLEOTIDE SEQUENCE</scope>
</reference>